<comment type="caution">
    <text evidence="1">The sequence shown here is derived from an EMBL/GenBank/DDBJ whole genome shotgun (WGS) entry which is preliminary data.</text>
</comment>
<organism evidence="1 2">
    <name type="scientific">Phytophthora oleae</name>
    <dbReference type="NCBI Taxonomy" id="2107226"/>
    <lineage>
        <taxon>Eukaryota</taxon>
        <taxon>Sar</taxon>
        <taxon>Stramenopiles</taxon>
        <taxon>Oomycota</taxon>
        <taxon>Peronosporomycetes</taxon>
        <taxon>Peronosporales</taxon>
        <taxon>Peronosporaceae</taxon>
        <taxon>Phytophthora</taxon>
    </lineage>
</organism>
<protein>
    <submittedName>
        <fullName evidence="1">Uncharacterized protein</fullName>
    </submittedName>
</protein>
<evidence type="ECO:0000313" key="2">
    <source>
        <dbReference type="Proteomes" id="UP001632037"/>
    </source>
</evidence>
<dbReference type="AlphaFoldDB" id="A0ABD3F056"/>
<keyword evidence="2" id="KW-1185">Reference proteome</keyword>
<reference evidence="1 2" key="1">
    <citation type="submission" date="2024-09" db="EMBL/GenBank/DDBJ databases">
        <title>Genome sequencing and assembly of Phytophthora oleae, isolate VK10A, causative agent of rot of olive drupes.</title>
        <authorList>
            <person name="Conti Taguali S."/>
            <person name="Riolo M."/>
            <person name="La Spada F."/>
            <person name="Cacciola S.O."/>
            <person name="Dionisio G."/>
        </authorList>
    </citation>
    <scope>NUCLEOTIDE SEQUENCE [LARGE SCALE GENOMIC DNA]</scope>
    <source>
        <strain evidence="1 2">VK10A</strain>
    </source>
</reference>
<dbReference type="Proteomes" id="UP001632037">
    <property type="component" value="Unassembled WGS sequence"/>
</dbReference>
<name>A0ABD3F056_9STRA</name>
<evidence type="ECO:0000313" key="1">
    <source>
        <dbReference type="EMBL" id="KAL3660197.1"/>
    </source>
</evidence>
<gene>
    <name evidence="1" type="ORF">V7S43_014728</name>
</gene>
<dbReference type="EMBL" id="JBIMZQ010000042">
    <property type="protein sequence ID" value="KAL3660197.1"/>
    <property type="molecule type" value="Genomic_DNA"/>
</dbReference>
<proteinExistence type="predicted"/>
<accession>A0ABD3F056</accession>
<sequence length="63" mass="6943">MRQICGAGILVRDDAYHTGDVLHPLGEDDVALMKAYKWQKVPYPDMEPDTAETVSGVAARLVQ</sequence>